<comment type="caution">
    <text evidence="2">The sequence shown here is derived from an EMBL/GenBank/DDBJ whole genome shotgun (WGS) entry which is preliminary data.</text>
</comment>
<sequence>MRTPRGERIPSPSLTASWGDLETYSAGAMVQWIPIRKVANQQRLSSDASRRLTGGRRTWPGLSR</sequence>
<reference evidence="2 3" key="1">
    <citation type="submission" date="2019-05" db="EMBL/GenBank/DDBJ databases">
        <title>Another draft genome of Portunus trituberculatus and its Hox gene families provides insights of decapod evolution.</title>
        <authorList>
            <person name="Jeong J.-H."/>
            <person name="Song I."/>
            <person name="Kim S."/>
            <person name="Choi T."/>
            <person name="Kim D."/>
            <person name="Ryu S."/>
            <person name="Kim W."/>
        </authorList>
    </citation>
    <scope>NUCLEOTIDE SEQUENCE [LARGE SCALE GENOMIC DNA]</scope>
    <source>
        <tissue evidence="2">Muscle</tissue>
    </source>
</reference>
<gene>
    <name evidence="2" type="ORF">E2C01_085381</name>
</gene>
<evidence type="ECO:0000256" key="1">
    <source>
        <dbReference type="SAM" id="MobiDB-lite"/>
    </source>
</evidence>
<keyword evidence="3" id="KW-1185">Reference proteome</keyword>
<organism evidence="2 3">
    <name type="scientific">Portunus trituberculatus</name>
    <name type="common">Swimming crab</name>
    <name type="synonym">Neptunus trituberculatus</name>
    <dbReference type="NCBI Taxonomy" id="210409"/>
    <lineage>
        <taxon>Eukaryota</taxon>
        <taxon>Metazoa</taxon>
        <taxon>Ecdysozoa</taxon>
        <taxon>Arthropoda</taxon>
        <taxon>Crustacea</taxon>
        <taxon>Multicrustacea</taxon>
        <taxon>Malacostraca</taxon>
        <taxon>Eumalacostraca</taxon>
        <taxon>Eucarida</taxon>
        <taxon>Decapoda</taxon>
        <taxon>Pleocyemata</taxon>
        <taxon>Brachyura</taxon>
        <taxon>Eubrachyura</taxon>
        <taxon>Portunoidea</taxon>
        <taxon>Portunidae</taxon>
        <taxon>Portuninae</taxon>
        <taxon>Portunus</taxon>
    </lineage>
</organism>
<dbReference type="AlphaFoldDB" id="A0A5B7J8Q2"/>
<proteinExistence type="predicted"/>
<accession>A0A5B7J8Q2</accession>
<evidence type="ECO:0000313" key="2">
    <source>
        <dbReference type="EMBL" id="MPC90396.1"/>
    </source>
</evidence>
<evidence type="ECO:0000313" key="3">
    <source>
        <dbReference type="Proteomes" id="UP000324222"/>
    </source>
</evidence>
<protein>
    <submittedName>
        <fullName evidence="2">Uncharacterized protein</fullName>
    </submittedName>
</protein>
<feature type="region of interest" description="Disordered" evidence="1">
    <location>
        <begin position="43"/>
        <end position="64"/>
    </location>
</feature>
<dbReference type="EMBL" id="VSRR010084264">
    <property type="protein sequence ID" value="MPC90396.1"/>
    <property type="molecule type" value="Genomic_DNA"/>
</dbReference>
<dbReference type="Proteomes" id="UP000324222">
    <property type="component" value="Unassembled WGS sequence"/>
</dbReference>
<name>A0A5B7J8Q2_PORTR</name>